<evidence type="ECO:0000259" key="6">
    <source>
        <dbReference type="Pfam" id="PF02826"/>
    </source>
</evidence>
<dbReference type="InterPro" id="IPR006140">
    <property type="entry name" value="D-isomer_DH_NAD-bd"/>
</dbReference>
<evidence type="ECO:0000256" key="3">
    <source>
        <dbReference type="ARBA" id="ARBA00023027"/>
    </source>
</evidence>
<dbReference type="SUPFAM" id="SSF52283">
    <property type="entry name" value="Formate/glycerate dehydrogenase catalytic domain-like"/>
    <property type="match status" value="1"/>
</dbReference>
<keyword evidence="8" id="KW-1185">Reference proteome</keyword>
<evidence type="ECO:0000259" key="5">
    <source>
        <dbReference type="Pfam" id="PF00389"/>
    </source>
</evidence>
<dbReference type="PROSITE" id="PS00671">
    <property type="entry name" value="D_2_HYDROXYACID_DH_3"/>
    <property type="match status" value="1"/>
</dbReference>
<dbReference type="RefSeq" id="WP_168924060.1">
    <property type="nucleotide sequence ID" value="NZ_JAAXLJ010000001.1"/>
</dbReference>
<feature type="domain" description="D-isomer specific 2-hydroxyacid dehydrogenase catalytic" evidence="5">
    <location>
        <begin position="7"/>
        <end position="330"/>
    </location>
</feature>
<dbReference type="SUPFAM" id="SSF51735">
    <property type="entry name" value="NAD(P)-binding Rossmann-fold domains"/>
    <property type="match status" value="1"/>
</dbReference>
<dbReference type="Proteomes" id="UP000763447">
    <property type="component" value="Unassembled WGS sequence"/>
</dbReference>
<dbReference type="InterPro" id="IPR029753">
    <property type="entry name" value="D-isomer_DH_CS"/>
</dbReference>
<dbReference type="PANTHER" id="PTHR43026">
    <property type="entry name" value="2-HYDROXYACID DEHYDROGENASE HOMOLOG 1-RELATED"/>
    <property type="match status" value="1"/>
</dbReference>
<evidence type="ECO:0000256" key="4">
    <source>
        <dbReference type="RuleBase" id="RU003719"/>
    </source>
</evidence>
<dbReference type="Pfam" id="PF00389">
    <property type="entry name" value="2-Hacid_dh"/>
    <property type="match status" value="1"/>
</dbReference>
<reference evidence="7 8" key="1">
    <citation type="submission" date="2020-04" db="EMBL/GenBank/DDBJ databases">
        <title>A novel species of genus Lactobacillus that was isolated from fermented food Zha-chili.</title>
        <authorList>
            <person name="Zhang Z."/>
        </authorList>
    </citation>
    <scope>NUCLEOTIDE SEQUENCE [LARGE SCALE GENOMIC DNA]</scope>
    <source>
        <strain evidence="8">HBUAS51383</strain>
    </source>
</reference>
<keyword evidence="3" id="KW-0520">NAD</keyword>
<accession>A0ABX1KU30</accession>
<comment type="caution">
    <text evidence="7">The sequence shown here is derived from an EMBL/GenBank/DDBJ whole genome shotgun (WGS) entry which is preliminary data.</text>
</comment>
<dbReference type="PANTHER" id="PTHR43026:SF1">
    <property type="entry name" value="2-HYDROXYACID DEHYDROGENASE HOMOLOG 1-RELATED"/>
    <property type="match status" value="1"/>
</dbReference>
<keyword evidence="2 4" id="KW-0560">Oxidoreductase</keyword>
<organism evidence="7 8">
    <name type="scientific">Secundilactobacillus angelensis</name>
    <dbReference type="NCBI Taxonomy" id="2722706"/>
    <lineage>
        <taxon>Bacteria</taxon>
        <taxon>Bacillati</taxon>
        <taxon>Bacillota</taxon>
        <taxon>Bacilli</taxon>
        <taxon>Lactobacillales</taxon>
        <taxon>Lactobacillaceae</taxon>
        <taxon>Secundilactobacillus</taxon>
    </lineage>
</organism>
<dbReference type="InterPro" id="IPR036291">
    <property type="entry name" value="NAD(P)-bd_dom_sf"/>
</dbReference>
<dbReference type="InterPro" id="IPR006139">
    <property type="entry name" value="D-isomer_2_OHA_DH_cat_dom"/>
</dbReference>
<comment type="similarity">
    <text evidence="1 4">Belongs to the D-isomer specific 2-hydroxyacid dehydrogenase family.</text>
</comment>
<evidence type="ECO:0000313" key="7">
    <source>
        <dbReference type="EMBL" id="NLR17443.1"/>
    </source>
</evidence>
<dbReference type="CDD" id="cd12186">
    <property type="entry name" value="LDH"/>
    <property type="match status" value="1"/>
</dbReference>
<proteinExistence type="inferred from homology"/>
<evidence type="ECO:0000256" key="2">
    <source>
        <dbReference type="ARBA" id="ARBA00023002"/>
    </source>
</evidence>
<evidence type="ECO:0000256" key="1">
    <source>
        <dbReference type="ARBA" id="ARBA00005854"/>
    </source>
</evidence>
<dbReference type="Pfam" id="PF02826">
    <property type="entry name" value="2-Hacid_dh_C"/>
    <property type="match status" value="1"/>
</dbReference>
<feature type="domain" description="D-isomer specific 2-hydroxyacid dehydrogenase NAD-binding" evidence="6">
    <location>
        <begin position="115"/>
        <end position="299"/>
    </location>
</feature>
<dbReference type="InterPro" id="IPR058205">
    <property type="entry name" value="D-LDH-like"/>
</dbReference>
<dbReference type="Gene3D" id="3.40.50.720">
    <property type="entry name" value="NAD(P)-binding Rossmann-like Domain"/>
    <property type="match status" value="2"/>
</dbReference>
<sequence length="333" mass="37444">MTKILTYHVREDEQPFIDEWATKHQIQVDSVPDELHDDTVDWAEGYDGINYKQRKTLSDEPELYKKLSSFGLKQLAVRSAGIDTVNLKWATQNGLRVTNVPSYSPEAVAELALTQSLQLIRHIPQFNERLSHNDYVVLGLRSRELTELTVGIIGVGRIGGTLARLFHALGATVIGNDIRGPREDLRGILTYVSKEELYQRADIISVHVWGSADNRHLIGEKQFTQFKPTAYFINDSRGPVVDTQALIEALNCQELAGAALDVVEDETQIFNLRFDHETPVPHYNRLRQLDNVLLTPHIGFFTDHAVKNMVMQSLDDTLAVISGGHSAHEVSLN</sequence>
<gene>
    <name evidence="7" type="ORF">HC026_00770</name>
</gene>
<protein>
    <submittedName>
        <fullName evidence="7">D-2-hydroxyacid dehydrogenase</fullName>
    </submittedName>
</protein>
<evidence type="ECO:0000313" key="8">
    <source>
        <dbReference type="Proteomes" id="UP000763447"/>
    </source>
</evidence>
<name>A0ABX1KU30_9LACO</name>
<dbReference type="EMBL" id="JAAXLJ010000001">
    <property type="protein sequence ID" value="NLR17443.1"/>
    <property type="molecule type" value="Genomic_DNA"/>
</dbReference>